<evidence type="ECO:0000313" key="4">
    <source>
        <dbReference type="Proteomes" id="UP000249066"/>
    </source>
</evidence>
<comment type="caution">
    <text evidence="3">The sequence shown here is derived from an EMBL/GenBank/DDBJ whole genome shotgun (WGS) entry which is preliminary data.</text>
</comment>
<dbReference type="PROSITE" id="PS51747">
    <property type="entry name" value="CYT_DCMP_DEAMINASES_2"/>
    <property type="match status" value="1"/>
</dbReference>
<accession>A0A2W5ABZ0</accession>
<dbReference type="InterPro" id="IPR002125">
    <property type="entry name" value="CMP_dCMP_dom"/>
</dbReference>
<name>A0A2W5ABZ0_9SPHN</name>
<dbReference type="AlphaFoldDB" id="A0A2W5ABZ0"/>
<dbReference type="GO" id="GO:0004126">
    <property type="term" value="F:cytidine deaminase activity"/>
    <property type="evidence" value="ECO:0007669"/>
    <property type="project" value="TreeGrafter"/>
</dbReference>
<dbReference type="SUPFAM" id="SSF53927">
    <property type="entry name" value="Cytidine deaminase-like"/>
    <property type="match status" value="1"/>
</dbReference>
<evidence type="ECO:0000259" key="2">
    <source>
        <dbReference type="PROSITE" id="PS51747"/>
    </source>
</evidence>
<dbReference type="Pfam" id="PF00383">
    <property type="entry name" value="dCMP_cyt_deam_1"/>
    <property type="match status" value="1"/>
</dbReference>
<dbReference type="Proteomes" id="UP000249066">
    <property type="component" value="Unassembled WGS sequence"/>
</dbReference>
<dbReference type="InterPro" id="IPR016193">
    <property type="entry name" value="Cytidine_deaminase-like"/>
</dbReference>
<evidence type="ECO:0000313" key="3">
    <source>
        <dbReference type="EMBL" id="PZO90677.1"/>
    </source>
</evidence>
<comment type="similarity">
    <text evidence="1">Belongs to the cytidine and deoxycytidylate deaminase family.</text>
</comment>
<dbReference type="CDD" id="cd01283">
    <property type="entry name" value="cytidine_deaminase"/>
    <property type="match status" value="1"/>
</dbReference>
<dbReference type="GO" id="GO:0008270">
    <property type="term" value="F:zinc ion binding"/>
    <property type="evidence" value="ECO:0007669"/>
    <property type="project" value="TreeGrafter"/>
</dbReference>
<feature type="domain" description="CMP/dCMP-type deaminase" evidence="2">
    <location>
        <begin position="1"/>
        <end position="142"/>
    </location>
</feature>
<dbReference type="NCBIfam" id="NF004064">
    <property type="entry name" value="PRK05578.1"/>
    <property type="match status" value="1"/>
</dbReference>
<dbReference type="GO" id="GO:0072527">
    <property type="term" value="P:pyrimidine-containing compound metabolic process"/>
    <property type="evidence" value="ECO:0007669"/>
    <property type="project" value="UniProtKB-ARBA"/>
</dbReference>
<dbReference type="EMBL" id="QFNN01000023">
    <property type="protein sequence ID" value="PZO90677.1"/>
    <property type="molecule type" value="Genomic_DNA"/>
</dbReference>
<dbReference type="PANTHER" id="PTHR11644">
    <property type="entry name" value="CYTIDINE DEAMINASE"/>
    <property type="match status" value="1"/>
</dbReference>
<dbReference type="InterPro" id="IPR050202">
    <property type="entry name" value="Cyt/Deoxycyt_deaminase"/>
</dbReference>
<dbReference type="PANTHER" id="PTHR11644:SF2">
    <property type="entry name" value="CYTIDINE DEAMINASE"/>
    <property type="match status" value="1"/>
</dbReference>
<evidence type="ECO:0000256" key="1">
    <source>
        <dbReference type="ARBA" id="ARBA00006576"/>
    </source>
</evidence>
<protein>
    <submittedName>
        <fullName evidence="3">Cytidine deaminase</fullName>
    </submittedName>
</protein>
<gene>
    <name evidence="3" type="ORF">DI623_05955</name>
</gene>
<reference evidence="3 4" key="1">
    <citation type="submission" date="2017-08" db="EMBL/GenBank/DDBJ databases">
        <title>Infants hospitalized years apart are colonized by the same room-sourced microbial strains.</title>
        <authorList>
            <person name="Brooks B."/>
            <person name="Olm M.R."/>
            <person name="Firek B.A."/>
            <person name="Baker R."/>
            <person name="Thomas B.C."/>
            <person name="Morowitz M.J."/>
            <person name="Banfield J.F."/>
        </authorList>
    </citation>
    <scope>NUCLEOTIDE SEQUENCE [LARGE SCALE GENOMIC DNA]</scope>
    <source>
        <strain evidence="3">S2_018_000_R2_101</strain>
    </source>
</reference>
<dbReference type="GO" id="GO:0005829">
    <property type="term" value="C:cytosol"/>
    <property type="evidence" value="ECO:0007669"/>
    <property type="project" value="TreeGrafter"/>
</dbReference>
<organism evidence="3 4">
    <name type="scientific">Sphingomonas sanxanigenens</name>
    <dbReference type="NCBI Taxonomy" id="397260"/>
    <lineage>
        <taxon>Bacteria</taxon>
        <taxon>Pseudomonadati</taxon>
        <taxon>Pseudomonadota</taxon>
        <taxon>Alphaproteobacteria</taxon>
        <taxon>Sphingomonadales</taxon>
        <taxon>Sphingomonadaceae</taxon>
        <taxon>Sphingomonas</taxon>
    </lineage>
</organism>
<dbReference type="GO" id="GO:0055086">
    <property type="term" value="P:nucleobase-containing small molecule metabolic process"/>
    <property type="evidence" value="ECO:0007669"/>
    <property type="project" value="UniProtKB-ARBA"/>
</dbReference>
<dbReference type="Gene3D" id="3.40.140.10">
    <property type="entry name" value="Cytidine Deaminase, domain 2"/>
    <property type="match status" value="1"/>
</dbReference>
<sequence length="154" mass="15387">MDAKDLIAAARDAARNAHAPYSRFGVGAALLLADGAIVTGTNFENASYGLSLCAETVALAAANAQGRLRDVVAVGVTGGMIGPDGTIAGSATVSPCGRCRQMLNEAAQMGGRDIVVHCAGAEGDAIATYRLSDLLPHAFGPADLGLAPAPHSGE</sequence>
<proteinExistence type="inferred from homology"/>